<dbReference type="RefSeq" id="WP_131124151.1">
    <property type="nucleotide sequence ID" value="NZ_SIXH01000163.1"/>
</dbReference>
<dbReference type="InterPro" id="IPR041522">
    <property type="entry name" value="CdaR_GGDEF"/>
</dbReference>
<organism evidence="5 6">
    <name type="scientific">Streptomyces kasugaensis</name>
    <dbReference type="NCBI Taxonomy" id="1946"/>
    <lineage>
        <taxon>Bacteria</taxon>
        <taxon>Bacillati</taxon>
        <taxon>Actinomycetota</taxon>
        <taxon>Actinomycetes</taxon>
        <taxon>Kitasatosporales</taxon>
        <taxon>Streptomycetaceae</taxon>
        <taxon>Streptomyces</taxon>
    </lineage>
</organism>
<comment type="caution">
    <text evidence="5">The sequence shown here is derived from an EMBL/GenBank/DDBJ whole genome shotgun (WGS) entry which is preliminary data.</text>
</comment>
<proteinExistence type="inferred from homology"/>
<sequence length="379" mass="41571">MTSDSAAMSTLCDAVALRLERADPDLTARIRAELPSYEHLPELEHRRTVRDLVRRMLSSIASGRGPIAEHLQFTRRSALRRTQLGVSAYDVLSSFHIVRRELWAAMQSAPEATDDLLLGLVEPIGRWTETMSASVVDAFVAESPGTAVQHAELRQRFLSELGDRSLGEQVAETARALAFDVEGRFQAFCAPRASWPRPEVENLQRATRRLSGVMQCGVRGDVMIAIAQDCDPVLVVRTVHGIAGDRSAVGIGLPRQGLIGAHLSTVDAERALRTAQLWNEPSVRFADSWLEATLLDSQPRLAPILAGIQQTQRDHPDLAAAVLAFADCGFSLSDAARRLNVHPNTMGYRLSRWQELTGADPRTFAGLARSVIGCRSTPR</sequence>
<protein>
    <submittedName>
        <fullName evidence="5">PucR family transcriptional regulator</fullName>
    </submittedName>
</protein>
<evidence type="ECO:0000259" key="4">
    <source>
        <dbReference type="Pfam" id="PF17853"/>
    </source>
</evidence>
<dbReference type="InterPro" id="IPR042070">
    <property type="entry name" value="PucR_C-HTH_sf"/>
</dbReference>
<evidence type="ECO:0000259" key="3">
    <source>
        <dbReference type="Pfam" id="PF14361"/>
    </source>
</evidence>
<dbReference type="Gene3D" id="1.10.10.2840">
    <property type="entry name" value="PucR C-terminal helix-turn-helix domain"/>
    <property type="match status" value="1"/>
</dbReference>
<dbReference type="Pfam" id="PF17853">
    <property type="entry name" value="GGDEF_2"/>
    <property type="match status" value="1"/>
</dbReference>
<dbReference type="InterPro" id="IPR051448">
    <property type="entry name" value="CdaR-like_regulators"/>
</dbReference>
<evidence type="ECO:0000259" key="2">
    <source>
        <dbReference type="Pfam" id="PF13556"/>
    </source>
</evidence>
<evidence type="ECO:0000256" key="1">
    <source>
        <dbReference type="ARBA" id="ARBA00006754"/>
    </source>
</evidence>
<dbReference type="PANTHER" id="PTHR33744:SF7">
    <property type="entry name" value="PUCR FAMILY TRANSCRIPTIONAL REGULATOR"/>
    <property type="match status" value="1"/>
</dbReference>
<keyword evidence="6" id="KW-1185">Reference proteome</keyword>
<accession>A0A4Q9HSW3</accession>
<dbReference type="EMBL" id="SIXH01000163">
    <property type="protein sequence ID" value="TBO58112.1"/>
    <property type="molecule type" value="Genomic_DNA"/>
</dbReference>
<dbReference type="Pfam" id="PF14361">
    <property type="entry name" value="RsbRD_N"/>
    <property type="match status" value="1"/>
</dbReference>
<dbReference type="Proteomes" id="UP000292452">
    <property type="component" value="Unassembled WGS sequence"/>
</dbReference>
<feature type="domain" description="PucR C-terminal helix-turn-helix" evidence="2">
    <location>
        <begin position="319"/>
        <end position="369"/>
    </location>
</feature>
<feature type="domain" description="RsbT co-antagonist protein RsbRD N-terminal" evidence="3">
    <location>
        <begin position="26"/>
        <end position="153"/>
    </location>
</feature>
<dbReference type="InterPro" id="IPR025736">
    <property type="entry name" value="PucR_C-HTH_dom"/>
</dbReference>
<dbReference type="Pfam" id="PF13556">
    <property type="entry name" value="HTH_30"/>
    <property type="match status" value="1"/>
</dbReference>
<evidence type="ECO:0000313" key="6">
    <source>
        <dbReference type="Proteomes" id="UP000292452"/>
    </source>
</evidence>
<name>A0A4Q9HSW3_STRKA</name>
<feature type="domain" description="CdaR GGDEF-like" evidence="4">
    <location>
        <begin position="167"/>
        <end position="274"/>
    </location>
</feature>
<dbReference type="PANTHER" id="PTHR33744">
    <property type="entry name" value="CARBOHYDRATE DIACID REGULATOR"/>
    <property type="match status" value="1"/>
</dbReference>
<dbReference type="InterPro" id="IPR025751">
    <property type="entry name" value="RsbRD_N_dom"/>
</dbReference>
<comment type="similarity">
    <text evidence="1">Belongs to the CdaR family.</text>
</comment>
<reference evidence="5 6" key="1">
    <citation type="submission" date="2019-02" db="EMBL/GenBank/DDBJ databases">
        <title>Draft Genome Sequence of Streptomyces sp. AM-2504, identified by 16S rRNA comparative analysis as a Streptomyces Kasugaensis strain.</title>
        <authorList>
            <person name="Napolioni V."/>
            <person name="Giuliodori A.M."/>
            <person name="Spurio R."/>
            <person name="Fabbretti A."/>
        </authorList>
    </citation>
    <scope>NUCLEOTIDE SEQUENCE [LARGE SCALE GENOMIC DNA]</scope>
    <source>
        <strain evidence="5 6">AM-2504</strain>
    </source>
</reference>
<gene>
    <name evidence="5" type="ORF">EYS09_19090</name>
</gene>
<dbReference type="AlphaFoldDB" id="A0A4Q9HSW3"/>
<evidence type="ECO:0000313" key="5">
    <source>
        <dbReference type="EMBL" id="TBO58112.1"/>
    </source>
</evidence>